<dbReference type="Gene3D" id="2.120.10.30">
    <property type="entry name" value="TolB, C-terminal domain"/>
    <property type="match status" value="1"/>
</dbReference>
<dbReference type="EMBL" id="JBHSQK010000007">
    <property type="protein sequence ID" value="MFC5947546.1"/>
    <property type="molecule type" value="Genomic_DNA"/>
</dbReference>
<proteinExistence type="predicted"/>
<protein>
    <recommendedName>
        <fullName evidence="3">NHL repeat-containing protein</fullName>
    </recommendedName>
</protein>
<dbReference type="InterPro" id="IPR050952">
    <property type="entry name" value="TRIM-NHL_E3_ligases"/>
</dbReference>
<dbReference type="PANTHER" id="PTHR24104:SF25">
    <property type="entry name" value="PROTEIN LIN-41"/>
    <property type="match status" value="1"/>
</dbReference>
<sequence length="330" mass="35584">MTTEPHLHAGEDTYTWKEGWATPPDGPLGDLGWAHHALVVTGDGRVVGAQSGGSVVCFYSEDGRLLSSWESGLTEIHGMMLDGNDHLWIADPALKAVPDGAGGYLADTPGAHGLVACFDLDGRRLRELPLPDHPAYADNRYQPTAVVVADDGAIWVADGYGQSLVHRYSPEGTLTLTLTGEEGAGRFDCPHGLFVDHRTDVPRLYIADRTNARIQIFDLEGKFLRSLTDGLNSPSAMVTYHSQLVVAELQARLAIFDIDDRLVGHLGEDETAASRPGWPNAIAEDGSVVRPPGLRPGEFNSPHGLAVNSRGDLLVAEWLVGGRMVRLDRS</sequence>
<keyword evidence="2" id="KW-1185">Reference proteome</keyword>
<dbReference type="Proteomes" id="UP001596119">
    <property type="component" value="Unassembled WGS sequence"/>
</dbReference>
<name>A0ABW1I4C4_9PSEU</name>
<dbReference type="RefSeq" id="WP_379564494.1">
    <property type="nucleotide sequence ID" value="NZ_JBHSQK010000007.1"/>
</dbReference>
<dbReference type="SUPFAM" id="SSF63825">
    <property type="entry name" value="YWTD domain"/>
    <property type="match status" value="1"/>
</dbReference>
<dbReference type="PANTHER" id="PTHR24104">
    <property type="entry name" value="E3 UBIQUITIN-PROTEIN LIGASE NHLRC1-RELATED"/>
    <property type="match status" value="1"/>
</dbReference>
<accession>A0ABW1I4C4</accession>
<gene>
    <name evidence="1" type="ORF">ACFQH9_04570</name>
</gene>
<comment type="caution">
    <text evidence="1">The sequence shown here is derived from an EMBL/GenBank/DDBJ whole genome shotgun (WGS) entry which is preliminary data.</text>
</comment>
<evidence type="ECO:0000313" key="2">
    <source>
        <dbReference type="Proteomes" id="UP001596119"/>
    </source>
</evidence>
<evidence type="ECO:0000313" key="1">
    <source>
        <dbReference type="EMBL" id="MFC5947546.1"/>
    </source>
</evidence>
<reference evidence="2" key="1">
    <citation type="journal article" date="2019" name="Int. J. Syst. Evol. Microbiol.">
        <title>The Global Catalogue of Microorganisms (GCM) 10K type strain sequencing project: providing services to taxonomists for standard genome sequencing and annotation.</title>
        <authorList>
            <consortium name="The Broad Institute Genomics Platform"/>
            <consortium name="The Broad Institute Genome Sequencing Center for Infectious Disease"/>
            <person name="Wu L."/>
            <person name="Ma J."/>
        </authorList>
    </citation>
    <scope>NUCLEOTIDE SEQUENCE [LARGE SCALE GENOMIC DNA]</scope>
    <source>
        <strain evidence="2">CGMCC 4.7397</strain>
    </source>
</reference>
<dbReference type="InterPro" id="IPR011042">
    <property type="entry name" value="6-blade_b-propeller_TolB-like"/>
</dbReference>
<organism evidence="1 2">
    <name type="scientific">Pseudonocardia lutea</name>
    <dbReference type="NCBI Taxonomy" id="2172015"/>
    <lineage>
        <taxon>Bacteria</taxon>
        <taxon>Bacillati</taxon>
        <taxon>Actinomycetota</taxon>
        <taxon>Actinomycetes</taxon>
        <taxon>Pseudonocardiales</taxon>
        <taxon>Pseudonocardiaceae</taxon>
        <taxon>Pseudonocardia</taxon>
    </lineage>
</organism>
<evidence type="ECO:0008006" key="3">
    <source>
        <dbReference type="Google" id="ProtNLM"/>
    </source>
</evidence>